<feature type="chain" id="PRO_5013126483" evidence="2">
    <location>
        <begin position="25"/>
        <end position="163"/>
    </location>
</feature>
<keyword evidence="2" id="KW-0732">Signal</keyword>
<gene>
    <name evidence="3" type="ORF">SAMN05421508_105166</name>
</gene>
<organism evidence="3 4">
    <name type="scientific">Caenispirillum bisanense</name>
    <dbReference type="NCBI Taxonomy" id="414052"/>
    <lineage>
        <taxon>Bacteria</taxon>
        <taxon>Pseudomonadati</taxon>
        <taxon>Pseudomonadota</taxon>
        <taxon>Alphaproteobacteria</taxon>
        <taxon>Rhodospirillales</taxon>
        <taxon>Novispirillaceae</taxon>
        <taxon>Caenispirillum</taxon>
    </lineage>
</organism>
<accession>A0A286GKQ8</accession>
<dbReference type="EMBL" id="OCNJ01000005">
    <property type="protein sequence ID" value="SOD96121.1"/>
    <property type="molecule type" value="Genomic_DNA"/>
</dbReference>
<dbReference type="AlphaFoldDB" id="A0A286GKQ8"/>
<name>A0A286GKQ8_9PROT</name>
<dbReference type="OrthoDB" id="9984585at2"/>
<feature type="signal peptide" evidence="2">
    <location>
        <begin position="1"/>
        <end position="24"/>
    </location>
</feature>
<keyword evidence="4" id="KW-1185">Reference proteome</keyword>
<sequence length="163" mass="16679">MRFTAPAAALATVALLAACAPDTASTDAVGTATPGASAPTTTAPQAAAGPSFPEALIEAYGAMAQFEDRAGSPQDAVFFRNKQTLVATSALPEPEPAPTDTLAAARGDLMAALGYREAMPVRVATAQAAYDCWANDARSAAQPVPIDCPRLFRDTIQEIAAAR</sequence>
<feature type="region of interest" description="Disordered" evidence="1">
    <location>
        <begin position="26"/>
        <end position="48"/>
    </location>
</feature>
<evidence type="ECO:0000256" key="2">
    <source>
        <dbReference type="SAM" id="SignalP"/>
    </source>
</evidence>
<evidence type="ECO:0000313" key="3">
    <source>
        <dbReference type="EMBL" id="SOD96121.1"/>
    </source>
</evidence>
<dbReference type="Proteomes" id="UP000219621">
    <property type="component" value="Unassembled WGS sequence"/>
</dbReference>
<reference evidence="3 4" key="1">
    <citation type="submission" date="2017-09" db="EMBL/GenBank/DDBJ databases">
        <authorList>
            <person name="Ehlers B."/>
            <person name="Leendertz F.H."/>
        </authorList>
    </citation>
    <scope>NUCLEOTIDE SEQUENCE [LARGE SCALE GENOMIC DNA]</scope>
    <source>
        <strain evidence="3 4">USBA 140</strain>
    </source>
</reference>
<feature type="compositionally biased region" description="Low complexity" evidence="1">
    <location>
        <begin position="28"/>
        <end position="48"/>
    </location>
</feature>
<evidence type="ECO:0000256" key="1">
    <source>
        <dbReference type="SAM" id="MobiDB-lite"/>
    </source>
</evidence>
<evidence type="ECO:0000313" key="4">
    <source>
        <dbReference type="Proteomes" id="UP000219621"/>
    </source>
</evidence>
<proteinExistence type="predicted"/>
<dbReference type="RefSeq" id="WP_097279544.1">
    <property type="nucleotide sequence ID" value="NZ_OCNJ01000005.1"/>
</dbReference>
<protein>
    <submittedName>
        <fullName evidence="3">Uncharacterized protein</fullName>
    </submittedName>
</protein>
<dbReference type="PROSITE" id="PS51257">
    <property type="entry name" value="PROKAR_LIPOPROTEIN"/>
    <property type="match status" value="1"/>
</dbReference>